<dbReference type="Proteomes" id="UP001165083">
    <property type="component" value="Unassembled WGS sequence"/>
</dbReference>
<organism evidence="1 2">
    <name type="scientific">Phytophthora lilii</name>
    <dbReference type="NCBI Taxonomy" id="2077276"/>
    <lineage>
        <taxon>Eukaryota</taxon>
        <taxon>Sar</taxon>
        <taxon>Stramenopiles</taxon>
        <taxon>Oomycota</taxon>
        <taxon>Peronosporomycetes</taxon>
        <taxon>Peronosporales</taxon>
        <taxon>Peronosporaceae</taxon>
        <taxon>Phytophthora</taxon>
    </lineage>
</organism>
<reference evidence="1" key="1">
    <citation type="submission" date="2023-04" db="EMBL/GenBank/DDBJ databases">
        <title>Phytophthora lilii NBRC 32176.</title>
        <authorList>
            <person name="Ichikawa N."/>
            <person name="Sato H."/>
            <person name="Tonouchi N."/>
        </authorList>
    </citation>
    <scope>NUCLEOTIDE SEQUENCE</scope>
    <source>
        <strain evidence="1">NBRC 32176</strain>
    </source>
</reference>
<evidence type="ECO:0000313" key="2">
    <source>
        <dbReference type="Proteomes" id="UP001165083"/>
    </source>
</evidence>
<keyword evidence="2" id="KW-1185">Reference proteome</keyword>
<dbReference type="OrthoDB" id="10462305at2759"/>
<protein>
    <submittedName>
        <fullName evidence="1">Unnamed protein product</fullName>
    </submittedName>
</protein>
<dbReference type="EMBL" id="BSXW01001405">
    <property type="protein sequence ID" value="GMF36504.1"/>
    <property type="molecule type" value="Genomic_DNA"/>
</dbReference>
<accession>A0A9W6XDU9</accession>
<gene>
    <name evidence="1" type="ORF">Plil01_001543800</name>
</gene>
<comment type="caution">
    <text evidence="1">The sequence shown here is derived from an EMBL/GenBank/DDBJ whole genome shotgun (WGS) entry which is preliminary data.</text>
</comment>
<evidence type="ECO:0000313" key="1">
    <source>
        <dbReference type="EMBL" id="GMF36504.1"/>
    </source>
</evidence>
<name>A0A9W6XDU9_9STRA</name>
<proteinExistence type="predicted"/>
<sequence>MTGISETTLKIYAPNGCVVDNKETVSTLYRTISLDSGINLELKFQLDILKTVNALSHRSDIEFGATNLVNKFSTGSTHSAQYFYDMTSKTSQDLAPTGVDIDIEAKLASKYLNDMLMSRGGDCRVSHIVEYNGFGGYVNFAITLPTSLAVTDVVTKDYEPVVLASTDRFSTSLISGCIALAYCVQIKLFMAPDDTHCCRTKRKHR</sequence>
<dbReference type="AlphaFoldDB" id="A0A9W6XDU9"/>